<feature type="transmembrane region" description="Helical" evidence="1">
    <location>
        <begin position="6"/>
        <end position="35"/>
    </location>
</feature>
<name>A0A0W0WLN4_9GAMM</name>
<proteinExistence type="predicted"/>
<dbReference type="Proteomes" id="UP000054725">
    <property type="component" value="Unassembled WGS sequence"/>
</dbReference>
<feature type="transmembrane region" description="Helical" evidence="1">
    <location>
        <begin position="56"/>
        <end position="73"/>
    </location>
</feature>
<keyword evidence="1" id="KW-0472">Membrane</keyword>
<feature type="transmembrane region" description="Helical" evidence="1">
    <location>
        <begin position="167"/>
        <end position="189"/>
    </location>
</feature>
<evidence type="ECO:0000313" key="3">
    <source>
        <dbReference type="Proteomes" id="UP000054725"/>
    </source>
</evidence>
<feature type="transmembrane region" description="Helical" evidence="1">
    <location>
        <begin position="126"/>
        <end position="147"/>
    </location>
</feature>
<dbReference type="PATRIC" id="fig|45070.6.peg.3034"/>
<accession>A0A0W0WLN4</accession>
<keyword evidence="1" id="KW-1133">Transmembrane helix</keyword>
<evidence type="ECO:0000256" key="1">
    <source>
        <dbReference type="SAM" id="Phobius"/>
    </source>
</evidence>
<keyword evidence="1" id="KW-0812">Transmembrane</keyword>
<reference evidence="2 3" key="1">
    <citation type="submission" date="2015-11" db="EMBL/GenBank/DDBJ databases">
        <title>Genomic analysis of 38 Legionella species identifies large and diverse effector repertoires.</title>
        <authorList>
            <person name="Burstein D."/>
            <person name="Amaro F."/>
            <person name="Zusman T."/>
            <person name="Lifshitz Z."/>
            <person name="Cohen O."/>
            <person name="Gilbert J.A."/>
            <person name="Pupko T."/>
            <person name="Shuman H.A."/>
            <person name="Segal G."/>
        </authorList>
    </citation>
    <scope>NUCLEOTIDE SEQUENCE [LARGE SCALE GENOMIC DNA]</scope>
    <source>
        <strain evidence="2 3">ATCC 49506</strain>
    </source>
</reference>
<gene>
    <name evidence="2" type="ORF">Lnau_2878</name>
</gene>
<dbReference type="STRING" id="45070.Lnau_2878"/>
<comment type="caution">
    <text evidence="2">The sequence shown here is derived from an EMBL/GenBank/DDBJ whole genome shotgun (WGS) entry which is preliminary data.</text>
</comment>
<protein>
    <submittedName>
        <fullName evidence="2">Uncharacterized protein</fullName>
    </submittedName>
</protein>
<organism evidence="2 3">
    <name type="scientific">Legionella nautarum</name>
    <dbReference type="NCBI Taxonomy" id="45070"/>
    <lineage>
        <taxon>Bacteria</taxon>
        <taxon>Pseudomonadati</taxon>
        <taxon>Pseudomonadota</taxon>
        <taxon>Gammaproteobacteria</taxon>
        <taxon>Legionellales</taxon>
        <taxon>Legionellaceae</taxon>
        <taxon>Legionella</taxon>
    </lineage>
</organism>
<sequence length="214" mass="24818">MDNNFITILLSPITLLFLINAFFLIFVTSFAWSIFLKIKYTNFLFYSFKTNNKPVLLLKIAFFFPIILIALFAEYQWSVLTSLRFFPLLSSTFVQYNAIGMVLSLIALVIIKNFNEEKAEEFKRPIFLMTYGIVLYLFYLIILIATVVTRLNAFPDGFLRSYAGKEIINQSILYALFLIYLMVVFFAVSMKTIQRVLLLLGYTIALAFAYSMAF</sequence>
<feature type="transmembrane region" description="Helical" evidence="1">
    <location>
        <begin position="93"/>
        <end position="114"/>
    </location>
</feature>
<dbReference type="AlphaFoldDB" id="A0A0W0WLN4"/>
<dbReference type="EMBL" id="LNYO01000024">
    <property type="protein sequence ID" value="KTD33230.1"/>
    <property type="molecule type" value="Genomic_DNA"/>
</dbReference>
<evidence type="ECO:0000313" key="2">
    <source>
        <dbReference type="EMBL" id="KTD33230.1"/>
    </source>
</evidence>
<keyword evidence="3" id="KW-1185">Reference proteome</keyword>
<feature type="transmembrane region" description="Helical" evidence="1">
    <location>
        <begin position="196"/>
        <end position="213"/>
    </location>
</feature>